<evidence type="ECO:0000313" key="3">
    <source>
        <dbReference type="EMBL" id="MBO8480167.1"/>
    </source>
</evidence>
<dbReference type="Pfam" id="PF02861">
    <property type="entry name" value="Clp_N"/>
    <property type="match status" value="1"/>
</dbReference>
<evidence type="ECO:0000313" key="4">
    <source>
        <dbReference type="Proteomes" id="UP000823769"/>
    </source>
</evidence>
<organism evidence="3 4">
    <name type="scientific">Candidatus Cryptobacteroides avistercoris</name>
    <dbReference type="NCBI Taxonomy" id="2840758"/>
    <lineage>
        <taxon>Bacteria</taxon>
        <taxon>Pseudomonadati</taxon>
        <taxon>Bacteroidota</taxon>
        <taxon>Bacteroidia</taxon>
        <taxon>Bacteroidales</taxon>
        <taxon>Candidatus Cryptobacteroides</taxon>
    </lineage>
</organism>
<accession>A0A9D9NNP0</accession>
<protein>
    <recommendedName>
        <fullName evidence="2">Clp R domain-containing protein</fullName>
    </recommendedName>
</protein>
<dbReference type="InterPro" id="IPR036628">
    <property type="entry name" value="Clp_N_dom_sf"/>
</dbReference>
<keyword evidence="1" id="KW-0677">Repeat</keyword>
<feature type="domain" description="Clp R" evidence="2">
    <location>
        <begin position="1"/>
        <end position="150"/>
    </location>
</feature>
<evidence type="ECO:0000256" key="1">
    <source>
        <dbReference type="PROSITE-ProRule" id="PRU01251"/>
    </source>
</evidence>
<reference evidence="3" key="1">
    <citation type="submission" date="2020-10" db="EMBL/GenBank/DDBJ databases">
        <authorList>
            <person name="Gilroy R."/>
        </authorList>
    </citation>
    <scope>NUCLEOTIDE SEQUENCE</scope>
    <source>
        <strain evidence="3">B3-1481</strain>
    </source>
</reference>
<comment type="caution">
    <text evidence="3">The sequence shown here is derived from an EMBL/GenBank/DDBJ whole genome shotgun (WGS) entry which is preliminary data.</text>
</comment>
<dbReference type="Gene3D" id="1.10.1780.10">
    <property type="entry name" value="Clp, N-terminal domain"/>
    <property type="match status" value="1"/>
</dbReference>
<evidence type="ECO:0000259" key="2">
    <source>
        <dbReference type="PROSITE" id="PS51903"/>
    </source>
</evidence>
<dbReference type="InterPro" id="IPR004176">
    <property type="entry name" value="Clp_R_N"/>
</dbReference>
<dbReference type="PROSITE" id="PS51903">
    <property type="entry name" value="CLP_R"/>
    <property type="match status" value="1"/>
</dbReference>
<dbReference type="AlphaFoldDB" id="A0A9D9NNP0"/>
<gene>
    <name evidence="3" type="ORF">IAB76_03530</name>
</gene>
<dbReference type="EMBL" id="JADILW010000054">
    <property type="protein sequence ID" value="MBO8480167.1"/>
    <property type="molecule type" value="Genomic_DNA"/>
</dbReference>
<dbReference type="Proteomes" id="UP000823769">
    <property type="component" value="Unassembled WGS sequence"/>
</dbReference>
<reference evidence="3" key="2">
    <citation type="journal article" date="2021" name="PeerJ">
        <title>Extensive microbial diversity within the chicken gut microbiome revealed by metagenomics and culture.</title>
        <authorList>
            <person name="Gilroy R."/>
            <person name="Ravi A."/>
            <person name="Getino M."/>
            <person name="Pursley I."/>
            <person name="Horton D.L."/>
            <person name="Alikhan N.F."/>
            <person name="Baker D."/>
            <person name="Gharbi K."/>
            <person name="Hall N."/>
            <person name="Watson M."/>
            <person name="Adriaenssens E.M."/>
            <person name="Foster-Nyarko E."/>
            <person name="Jarju S."/>
            <person name="Secka A."/>
            <person name="Antonio M."/>
            <person name="Oren A."/>
            <person name="Chaudhuri R.R."/>
            <person name="La Ragione R."/>
            <person name="Hildebrand F."/>
            <person name="Pallen M.J."/>
        </authorList>
    </citation>
    <scope>NUCLEOTIDE SEQUENCE</scope>
    <source>
        <strain evidence="3">B3-1481</strain>
    </source>
</reference>
<dbReference type="SUPFAM" id="SSF81923">
    <property type="entry name" value="Double Clp-N motif"/>
    <property type="match status" value="1"/>
</dbReference>
<proteinExistence type="predicted"/>
<sequence>MKIRFSDKMHHILDLAVEETLRTGHGRADVDHLMLGLLRDRDNNACRALCLMKLDLDDMKRNLDEAVFLSEPVKFDELESIHPTRDAVEVIRMSVLEALRNDCSTVRDEHLLLAIAIFPRSASRNYLMEHGISAESLETFLMEKGMLREDAEHESVTIAPEVLRALGEQLGNLLSSSDLSS</sequence>
<name>A0A9D9NNP0_9BACT</name>